<feature type="compositionally biased region" description="Pro residues" evidence="7">
    <location>
        <begin position="428"/>
        <end position="445"/>
    </location>
</feature>
<keyword evidence="3" id="KW-0805">Transcription regulation</keyword>
<keyword evidence="6" id="KW-0539">Nucleus</keyword>
<organism evidence="9 10">
    <name type="scientific">Exophiala dermatitidis</name>
    <name type="common">Black yeast-like fungus</name>
    <name type="synonym">Wangiella dermatitidis</name>
    <dbReference type="NCBI Taxonomy" id="5970"/>
    <lineage>
        <taxon>Eukaryota</taxon>
        <taxon>Fungi</taxon>
        <taxon>Dikarya</taxon>
        <taxon>Ascomycota</taxon>
        <taxon>Pezizomycotina</taxon>
        <taxon>Eurotiomycetes</taxon>
        <taxon>Chaetothyriomycetidae</taxon>
        <taxon>Chaetothyriales</taxon>
        <taxon>Herpotrichiellaceae</taxon>
        <taxon>Exophiala</taxon>
    </lineage>
</organism>
<reference evidence="9" key="1">
    <citation type="submission" date="2023-01" db="EMBL/GenBank/DDBJ databases">
        <title>Exophiala dermititidis isolated from Cystic Fibrosis Patient.</title>
        <authorList>
            <person name="Kurbessoian T."/>
            <person name="Crocker A."/>
            <person name="Murante D."/>
            <person name="Hogan D.A."/>
            <person name="Stajich J.E."/>
        </authorList>
    </citation>
    <scope>NUCLEOTIDE SEQUENCE</scope>
    <source>
        <strain evidence="9">Ex8</strain>
    </source>
</reference>
<dbReference type="SMART" id="SM00066">
    <property type="entry name" value="GAL4"/>
    <property type="match status" value="1"/>
</dbReference>
<proteinExistence type="inferred from homology"/>
<dbReference type="PROSITE" id="PS50048">
    <property type="entry name" value="ZN2_CY6_FUNGAL_2"/>
    <property type="match status" value="1"/>
</dbReference>
<feature type="compositionally biased region" description="Polar residues" evidence="7">
    <location>
        <begin position="293"/>
        <end position="305"/>
    </location>
</feature>
<dbReference type="GO" id="GO:0000981">
    <property type="term" value="F:DNA-binding transcription factor activity, RNA polymerase II-specific"/>
    <property type="evidence" value="ECO:0007669"/>
    <property type="project" value="InterPro"/>
</dbReference>
<protein>
    <recommendedName>
        <fullName evidence="8">Zn(2)-C6 fungal-type domain-containing protein</fullName>
    </recommendedName>
</protein>
<feature type="region of interest" description="Disordered" evidence="7">
    <location>
        <begin position="231"/>
        <end position="524"/>
    </location>
</feature>
<evidence type="ECO:0000256" key="2">
    <source>
        <dbReference type="ARBA" id="ARBA00022679"/>
    </source>
</evidence>
<sequence>MAAENDLASSPEAGARGFVAVNHTSSNESDSPSRLSSPQDNPRRGSELSSQTPSSTYPPLQSKETAGPKRKRSQSEEQERYGEQHSYEYSPSQRPGPQHLANRALHVLVSADQNGGGYYQNGSAGNQTAQTWSSSPSNPNRPTTAETRLAEALQQETDGQEGQRGSWDTEHSTNGETNAGGPKRKRNFSNRTKTGCLTCRARKKKCDEQHPTCANCIRGGFECKGYTRTTRRNMWPANGGSVRPVMPLQSKDAQSDVPTTPVRTNVDSPTSSRASGPYEAGHIRPGQVDDPNGQRQQQYTTSPSSSHKETRIHPPYLSQQQWTQGPPPQAQPQIQQTQQIQQIQPAQQQSQPAQTQPLYTSDHLPPVSEVNRSEHHSNVPSRDMSRPSTQVPIHSQHPPHPPPPLSQPQPQMSPQHPTIQASPASLSRPPPLPLPPPPPPPPPPAAAAAAPAQQQTPHWPSQPPSDYRSPYGNLPGESHDRGHVRLPSSGLENPKSGSKTFTKEDVERSKMLRHTSYNHHDPTLVNERQRCKQALARYNQACALDHDASEEEIRNKLLKVVDPSRDTTHKFISHPPEKGTIGHGSRIEAPFKCTYGYNIKIMEDVFIGENCEIDDCGKVDIGPRTFIGSGVTIFTQSVGKDLVDRKGTGAPWIAQQVSIASEVIIGKGAVVYPGVTIGRGATVEPFAIVRDSLGEFQTQCAATGRRL</sequence>
<name>A0AAN6ELH0_EXODE</name>
<dbReference type="AlphaFoldDB" id="A0AAN6ELH0"/>
<evidence type="ECO:0000256" key="1">
    <source>
        <dbReference type="ARBA" id="ARBA00007274"/>
    </source>
</evidence>
<dbReference type="Pfam" id="PF00172">
    <property type="entry name" value="Zn_clus"/>
    <property type="match status" value="1"/>
</dbReference>
<evidence type="ECO:0000259" key="8">
    <source>
        <dbReference type="PROSITE" id="PS50048"/>
    </source>
</evidence>
<evidence type="ECO:0000313" key="9">
    <source>
        <dbReference type="EMBL" id="KAJ8987455.1"/>
    </source>
</evidence>
<dbReference type="GO" id="GO:0016407">
    <property type="term" value="F:acetyltransferase activity"/>
    <property type="evidence" value="ECO:0007669"/>
    <property type="project" value="InterPro"/>
</dbReference>
<dbReference type="PROSITE" id="PS00101">
    <property type="entry name" value="HEXAPEP_TRANSFERASES"/>
    <property type="match status" value="1"/>
</dbReference>
<comment type="caution">
    <text evidence="9">The sequence shown here is derived from an EMBL/GenBank/DDBJ whole genome shotgun (WGS) entry which is preliminary data.</text>
</comment>
<evidence type="ECO:0000256" key="5">
    <source>
        <dbReference type="ARBA" id="ARBA00023163"/>
    </source>
</evidence>
<gene>
    <name evidence="9" type="ORF">HRR80_008603</name>
</gene>
<dbReference type="PANTHER" id="PTHR23416:SF76">
    <property type="entry name" value="ZN(II)2CYS6 TRANSCRIPTION FACTOR (EUROFUNG)"/>
    <property type="match status" value="1"/>
</dbReference>
<feature type="compositionally biased region" description="Pro residues" evidence="7">
    <location>
        <begin position="398"/>
        <end position="407"/>
    </location>
</feature>
<dbReference type="PROSITE" id="PS00463">
    <property type="entry name" value="ZN2_CY6_FUNGAL_1"/>
    <property type="match status" value="1"/>
</dbReference>
<dbReference type="GO" id="GO:0008270">
    <property type="term" value="F:zinc ion binding"/>
    <property type="evidence" value="ECO:0007669"/>
    <property type="project" value="InterPro"/>
</dbReference>
<feature type="domain" description="Zn(2)-C6 fungal-type" evidence="8">
    <location>
        <begin position="195"/>
        <end position="223"/>
    </location>
</feature>
<dbReference type="PANTHER" id="PTHR23416">
    <property type="entry name" value="SIALIC ACID SYNTHASE-RELATED"/>
    <property type="match status" value="1"/>
</dbReference>
<keyword evidence="4" id="KW-0238">DNA-binding</keyword>
<dbReference type="Gene3D" id="2.160.10.10">
    <property type="entry name" value="Hexapeptide repeat proteins"/>
    <property type="match status" value="1"/>
</dbReference>
<dbReference type="GO" id="GO:0003677">
    <property type="term" value="F:DNA binding"/>
    <property type="evidence" value="ECO:0007669"/>
    <property type="project" value="UniProtKB-KW"/>
</dbReference>
<evidence type="ECO:0000256" key="6">
    <source>
        <dbReference type="ARBA" id="ARBA00023242"/>
    </source>
</evidence>
<dbReference type="SUPFAM" id="SSF51161">
    <property type="entry name" value="Trimeric LpxA-like enzymes"/>
    <property type="match status" value="1"/>
</dbReference>
<feature type="compositionally biased region" description="Polar residues" evidence="7">
    <location>
        <begin position="120"/>
        <end position="132"/>
    </location>
</feature>
<keyword evidence="5" id="KW-0804">Transcription</keyword>
<feature type="region of interest" description="Disordered" evidence="7">
    <location>
        <begin position="1"/>
        <end position="190"/>
    </location>
</feature>
<dbReference type="SMART" id="SM01266">
    <property type="entry name" value="Mac"/>
    <property type="match status" value="1"/>
</dbReference>
<dbReference type="InterPro" id="IPR051159">
    <property type="entry name" value="Hexapeptide_acetyltransf"/>
</dbReference>
<dbReference type="CDD" id="cd00067">
    <property type="entry name" value="GAL4"/>
    <property type="match status" value="1"/>
</dbReference>
<evidence type="ECO:0000256" key="3">
    <source>
        <dbReference type="ARBA" id="ARBA00023015"/>
    </source>
</evidence>
<dbReference type="GO" id="GO:0008374">
    <property type="term" value="F:O-acyltransferase activity"/>
    <property type="evidence" value="ECO:0007669"/>
    <property type="project" value="TreeGrafter"/>
</dbReference>
<keyword evidence="2" id="KW-0808">Transferase</keyword>
<evidence type="ECO:0000256" key="4">
    <source>
        <dbReference type="ARBA" id="ARBA00023125"/>
    </source>
</evidence>
<feature type="compositionally biased region" description="Polar residues" evidence="7">
    <location>
        <begin position="256"/>
        <end position="274"/>
    </location>
</feature>
<dbReference type="InterPro" id="IPR001451">
    <property type="entry name" value="Hexapep"/>
</dbReference>
<dbReference type="InterPro" id="IPR018357">
    <property type="entry name" value="Hexapep_transf_CS"/>
</dbReference>
<comment type="similarity">
    <text evidence="1">Belongs to the transferase hexapeptide repeat family.</text>
</comment>
<dbReference type="InterPro" id="IPR024688">
    <property type="entry name" value="Mac_dom"/>
</dbReference>
<evidence type="ECO:0000313" key="10">
    <source>
        <dbReference type="Proteomes" id="UP001161757"/>
    </source>
</evidence>
<dbReference type="EMBL" id="JAJGCB010000025">
    <property type="protein sequence ID" value="KAJ8987455.1"/>
    <property type="molecule type" value="Genomic_DNA"/>
</dbReference>
<dbReference type="Gene3D" id="4.10.240.10">
    <property type="entry name" value="Zn(2)-C6 fungal-type DNA-binding domain"/>
    <property type="match status" value="1"/>
</dbReference>
<feature type="compositionally biased region" description="Low complexity" evidence="7">
    <location>
        <begin position="408"/>
        <end position="427"/>
    </location>
</feature>
<dbReference type="Pfam" id="PF00132">
    <property type="entry name" value="Hexapep"/>
    <property type="match status" value="1"/>
</dbReference>
<evidence type="ECO:0000256" key="7">
    <source>
        <dbReference type="SAM" id="MobiDB-lite"/>
    </source>
</evidence>
<dbReference type="Pfam" id="PF12464">
    <property type="entry name" value="Mac"/>
    <property type="match status" value="1"/>
</dbReference>
<feature type="compositionally biased region" description="Basic and acidic residues" evidence="7">
    <location>
        <begin position="501"/>
        <end position="510"/>
    </location>
</feature>
<feature type="compositionally biased region" description="Basic and acidic residues" evidence="7">
    <location>
        <begin position="73"/>
        <end position="86"/>
    </location>
</feature>
<dbReference type="Proteomes" id="UP001161757">
    <property type="component" value="Unassembled WGS sequence"/>
</dbReference>
<dbReference type="InterPro" id="IPR036864">
    <property type="entry name" value="Zn2-C6_fun-type_DNA-bd_sf"/>
</dbReference>
<feature type="compositionally biased region" description="Polar residues" evidence="7">
    <location>
        <begin position="22"/>
        <end position="40"/>
    </location>
</feature>
<accession>A0AAN6ELH0</accession>
<feature type="compositionally biased region" description="Low complexity" evidence="7">
    <location>
        <begin position="331"/>
        <end position="357"/>
    </location>
</feature>
<dbReference type="InterPro" id="IPR011004">
    <property type="entry name" value="Trimer_LpxA-like_sf"/>
</dbReference>
<dbReference type="InterPro" id="IPR001138">
    <property type="entry name" value="Zn2Cys6_DnaBD"/>
</dbReference>
<feature type="compositionally biased region" description="Polar residues" evidence="7">
    <location>
        <begin position="47"/>
        <end position="64"/>
    </location>
</feature>
<dbReference type="SUPFAM" id="SSF57701">
    <property type="entry name" value="Zn2/Cys6 DNA-binding domain"/>
    <property type="match status" value="1"/>
</dbReference>